<protein>
    <submittedName>
        <fullName evidence="4">Multiple sugar transport system substrate-binding protein</fullName>
    </submittedName>
</protein>
<keyword evidence="3" id="KW-0574">Periplasm</keyword>
<evidence type="ECO:0000313" key="5">
    <source>
        <dbReference type="Proteomes" id="UP001242480"/>
    </source>
</evidence>
<dbReference type="RefSeq" id="WP_307278611.1">
    <property type="nucleotide sequence ID" value="NZ_JAUSVX010000011.1"/>
</dbReference>
<reference evidence="4 5" key="1">
    <citation type="submission" date="2023-07" db="EMBL/GenBank/DDBJ databases">
        <title>Genomic Encyclopedia of Type Strains, Phase IV (KMG-IV): sequencing the most valuable type-strain genomes for metagenomic binning, comparative biology and taxonomic classification.</title>
        <authorList>
            <person name="Goeker M."/>
        </authorList>
    </citation>
    <scope>NUCLEOTIDE SEQUENCE [LARGE SCALE GENOMIC DNA]</scope>
    <source>
        <strain evidence="4 5">DSM 19619</strain>
    </source>
</reference>
<comment type="caution">
    <text evidence="4">The sequence shown here is derived from an EMBL/GenBank/DDBJ whole genome shotgun (WGS) entry which is preliminary data.</text>
</comment>
<keyword evidence="4" id="KW-0813">Transport</keyword>
<comment type="subcellular location">
    <subcellularLocation>
        <location evidence="1">Periplasm</location>
    </subcellularLocation>
</comment>
<name>A0ABU0JD29_9HYPH</name>
<dbReference type="PANTHER" id="PTHR43649">
    <property type="entry name" value="ARABINOSE-BINDING PROTEIN-RELATED"/>
    <property type="match status" value="1"/>
</dbReference>
<gene>
    <name evidence="4" type="ORF">QO011_005219</name>
</gene>
<dbReference type="PANTHER" id="PTHR43649:SF30">
    <property type="entry name" value="ABC TRANSPORTER SUBSTRATE-BINDING PROTEIN"/>
    <property type="match status" value="1"/>
</dbReference>
<proteinExistence type="inferred from homology"/>
<evidence type="ECO:0000256" key="3">
    <source>
        <dbReference type="ARBA" id="ARBA00022764"/>
    </source>
</evidence>
<dbReference type="EMBL" id="JAUSVX010000011">
    <property type="protein sequence ID" value="MDQ0472190.1"/>
    <property type="molecule type" value="Genomic_DNA"/>
</dbReference>
<accession>A0ABU0JD29</accession>
<dbReference type="InterPro" id="IPR050490">
    <property type="entry name" value="Bact_solute-bd_prot1"/>
</dbReference>
<dbReference type="Gene3D" id="3.40.190.10">
    <property type="entry name" value="Periplasmic binding protein-like II"/>
    <property type="match status" value="2"/>
</dbReference>
<organism evidence="4 5">
    <name type="scientific">Labrys wisconsinensis</name>
    <dbReference type="NCBI Taxonomy" id="425677"/>
    <lineage>
        <taxon>Bacteria</taxon>
        <taxon>Pseudomonadati</taxon>
        <taxon>Pseudomonadota</taxon>
        <taxon>Alphaproteobacteria</taxon>
        <taxon>Hyphomicrobiales</taxon>
        <taxon>Xanthobacteraceae</taxon>
        <taxon>Labrys</taxon>
    </lineage>
</organism>
<dbReference type="Pfam" id="PF13416">
    <property type="entry name" value="SBP_bac_8"/>
    <property type="match status" value="1"/>
</dbReference>
<dbReference type="InterPro" id="IPR006059">
    <property type="entry name" value="SBP"/>
</dbReference>
<dbReference type="SUPFAM" id="SSF53850">
    <property type="entry name" value="Periplasmic binding protein-like II"/>
    <property type="match status" value="1"/>
</dbReference>
<keyword evidence="4" id="KW-0762">Sugar transport</keyword>
<evidence type="ECO:0000256" key="2">
    <source>
        <dbReference type="ARBA" id="ARBA00008520"/>
    </source>
</evidence>
<evidence type="ECO:0000256" key="1">
    <source>
        <dbReference type="ARBA" id="ARBA00004418"/>
    </source>
</evidence>
<evidence type="ECO:0000313" key="4">
    <source>
        <dbReference type="EMBL" id="MDQ0472190.1"/>
    </source>
</evidence>
<comment type="similarity">
    <text evidence="2">Belongs to the bacterial solute-binding protein 1 family.</text>
</comment>
<keyword evidence="5" id="KW-1185">Reference proteome</keyword>
<dbReference type="Proteomes" id="UP001242480">
    <property type="component" value="Unassembled WGS sequence"/>
</dbReference>
<sequence>MLAAPAAMSAGRGHAQTPMTLKASYSTSAFDKLMAQAGALYARRGTTIVEFLRPTPENHDAHLKQTLLRAVTGGLPDVSFQANNHVARLVRSTIAQPLDAFANSDPDWSAVGTSAVGRVGRVNGIVYGIPFQISVPICMVNLDLAARAGVAPDAIPQDWPGLLSLAKQITALGSRLVGGFFDFGAAWTFQALVTAQGGRMATPDGRKVAFDGAEGLAALQVVRGFGEAGMVDMTQSQALQAFGAGMIGVLATSNNVLAGLEQQAGDRFRIGTVPWPLTSPEGRVPAGGRTGVIFTRDAARQAAAWDFLRFMSSPEVQTLVVKATGAIPVDPDAVEAPERLGRFYAEHPNHRAGLARSRQLTGWYSYPGDNTAEITDVMIEHLRSVAARTVAPEPALEAMRRDVQALLPATL</sequence>